<dbReference type="EMBL" id="BMCT01000001">
    <property type="protein sequence ID" value="GGF53914.1"/>
    <property type="molecule type" value="Genomic_DNA"/>
</dbReference>
<evidence type="ECO:0000313" key="3">
    <source>
        <dbReference type="Proteomes" id="UP000606044"/>
    </source>
</evidence>
<name>A0A917BR69_9HYPH</name>
<dbReference type="AlphaFoldDB" id="A0A917BR69"/>
<organism evidence="2 3">
    <name type="scientific">Azorhizobium oxalatiphilum</name>
    <dbReference type="NCBI Taxonomy" id="980631"/>
    <lineage>
        <taxon>Bacteria</taxon>
        <taxon>Pseudomonadati</taxon>
        <taxon>Pseudomonadota</taxon>
        <taxon>Alphaproteobacteria</taxon>
        <taxon>Hyphomicrobiales</taxon>
        <taxon>Xanthobacteraceae</taxon>
        <taxon>Azorhizobium</taxon>
    </lineage>
</organism>
<evidence type="ECO:0000313" key="2">
    <source>
        <dbReference type="EMBL" id="GGF53914.1"/>
    </source>
</evidence>
<reference evidence="2" key="1">
    <citation type="journal article" date="2014" name="Int. J. Syst. Evol. Microbiol.">
        <title>Complete genome sequence of Corynebacterium casei LMG S-19264T (=DSM 44701T), isolated from a smear-ripened cheese.</title>
        <authorList>
            <consortium name="US DOE Joint Genome Institute (JGI-PGF)"/>
            <person name="Walter F."/>
            <person name="Albersmeier A."/>
            <person name="Kalinowski J."/>
            <person name="Ruckert C."/>
        </authorList>
    </citation>
    <scope>NUCLEOTIDE SEQUENCE</scope>
    <source>
        <strain evidence="2">CCM 7897</strain>
    </source>
</reference>
<reference evidence="2" key="2">
    <citation type="submission" date="2020-09" db="EMBL/GenBank/DDBJ databases">
        <authorList>
            <person name="Sun Q."/>
            <person name="Sedlacek I."/>
        </authorList>
    </citation>
    <scope>NUCLEOTIDE SEQUENCE</scope>
    <source>
        <strain evidence="2">CCM 7897</strain>
    </source>
</reference>
<feature type="signal peptide" evidence="1">
    <location>
        <begin position="1"/>
        <end position="19"/>
    </location>
</feature>
<gene>
    <name evidence="2" type="ORF">GCM10007301_11740</name>
</gene>
<protein>
    <submittedName>
        <fullName evidence="2">Uncharacterized protein</fullName>
    </submittedName>
</protein>
<proteinExistence type="predicted"/>
<sequence>MLRTFIAAGLLVASSLPLAAQEKLVWAASTTDNGATLAFGAPESDHVMLTFTCNTGNTMVLVSSMIGSKGLKANDPARILLSAGKVKKEFPGKAVANEMTSAVDVEGGGKFDDVKAVLAAGKVLTVEVKGAKQPIALTGAPEAYAEFDKACRG</sequence>
<accession>A0A917BR69</accession>
<keyword evidence="3" id="KW-1185">Reference proteome</keyword>
<dbReference type="Proteomes" id="UP000606044">
    <property type="component" value="Unassembled WGS sequence"/>
</dbReference>
<keyword evidence="1" id="KW-0732">Signal</keyword>
<dbReference type="RefSeq" id="WP_188576234.1">
    <property type="nucleotide sequence ID" value="NZ_BMCT01000001.1"/>
</dbReference>
<evidence type="ECO:0000256" key="1">
    <source>
        <dbReference type="SAM" id="SignalP"/>
    </source>
</evidence>
<feature type="chain" id="PRO_5037058437" evidence="1">
    <location>
        <begin position="20"/>
        <end position="153"/>
    </location>
</feature>
<comment type="caution">
    <text evidence="2">The sequence shown here is derived from an EMBL/GenBank/DDBJ whole genome shotgun (WGS) entry which is preliminary data.</text>
</comment>